<reference evidence="3" key="2">
    <citation type="journal article" date="2007" name="Science">
        <title>Draft genome sequence of the sexually transmitted pathogen Trichomonas vaginalis.</title>
        <authorList>
            <person name="Carlton J.M."/>
            <person name="Hirt R.P."/>
            <person name="Silva J.C."/>
            <person name="Delcher A.L."/>
            <person name="Schatz M."/>
            <person name="Zhao Q."/>
            <person name="Wortman J.R."/>
            <person name="Bidwell S.L."/>
            <person name="Alsmark U.C.M."/>
            <person name="Besteiro S."/>
            <person name="Sicheritz-Ponten T."/>
            <person name="Noel C.J."/>
            <person name="Dacks J.B."/>
            <person name="Foster P.G."/>
            <person name="Simillion C."/>
            <person name="Van de Peer Y."/>
            <person name="Miranda-Saavedra D."/>
            <person name="Barton G.J."/>
            <person name="Westrop G.D."/>
            <person name="Mueller S."/>
            <person name="Dessi D."/>
            <person name="Fiori P.L."/>
            <person name="Ren Q."/>
            <person name="Paulsen I."/>
            <person name="Zhang H."/>
            <person name="Bastida-Corcuera F.D."/>
            <person name="Simoes-Barbosa A."/>
            <person name="Brown M.T."/>
            <person name="Hayes R.D."/>
            <person name="Mukherjee M."/>
            <person name="Okumura C.Y."/>
            <person name="Schneider R."/>
            <person name="Smith A.J."/>
            <person name="Vanacova S."/>
            <person name="Villalvazo M."/>
            <person name="Haas B.J."/>
            <person name="Pertea M."/>
            <person name="Feldblyum T.V."/>
            <person name="Utterback T.R."/>
            <person name="Shu C.L."/>
            <person name="Osoegawa K."/>
            <person name="de Jong P.J."/>
            <person name="Hrdy I."/>
            <person name="Horvathova L."/>
            <person name="Zubacova Z."/>
            <person name="Dolezal P."/>
            <person name="Malik S.B."/>
            <person name="Logsdon J.M. Jr."/>
            <person name="Henze K."/>
            <person name="Gupta A."/>
            <person name="Wang C.C."/>
            <person name="Dunne R.L."/>
            <person name="Upcroft J.A."/>
            <person name="Upcroft P."/>
            <person name="White O."/>
            <person name="Salzberg S.L."/>
            <person name="Tang P."/>
            <person name="Chiu C.-H."/>
            <person name="Lee Y.-S."/>
            <person name="Embley T.M."/>
            <person name="Coombs G.H."/>
            <person name="Mottram J.C."/>
            <person name="Tachezy J."/>
            <person name="Fraser-Liggett C.M."/>
            <person name="Johnson P.J."/>
        </authorList>
    </citation>
    <scope>NUCLEOTIDE SEQUENCE [LARGE SCALE GENOMIC DNA]</scope>
    <source>
        <strain evidence="3">G3</strain>
    </source>
</reference>
<accession>A2EMC3</accession>
<evidence type="ECO:0000313" key="4">
    <source>
        <dbReference type="Proteomes" id="UP000001542"/>
    </source>
</evidence>
<evidence type="ECO:0000313" key="1">
    <source>
        <dbReference type="EMBL" id="EAX83603.1"/>
    </source>
</evidence>
<dbReference type="VEuPathDB" id="TrichDB:TVAGG3_0534690"/>
<dbReference type="Proteomes" id="UP000001542">
    <property type="component" value="Unassembled WGS sequence"/>
</dbReference>
<dbReference type="EMBL" id="DS113430">
    <property type="protein sequence ID" value="EAY06161.1"/>
    <property type="molecule type" value="Genomic_DNA"/>
</dbReference>
<sequence length="197" mass="23120">MELLQFGIQEEIKASMGYSQKCRKEYSTIEYKCKYPQCQAKFKVRIIDQDKYELLIHSDSHDHSAPPKSTKTISSLFVRNYLKHYFENNMNHATAQFKCFQDLNISYTDEELLSIFAQGPDALRKFAQRAEIVSKRFSSDEKVSLAIFVESVQESCPEDLIEFISEPGKLVFYMHLSKRRPLVTKFLRFTSIQRINF</sequence>
<dbReference type="AlphaFoldDB" id="A2EMC3"/>
<organism evidence="3 4">
    <name type="scientific">Trichomonas vaginalis (strain ATCC PRA-98 / G3)</name>
    <dbReference type="NCBI Taxonomy" id="412133"/>
    <lineage>
        <taxon>Eukaryota</taxon>
        <taxon>Metamonada</taxon>
        <taxon>Parabasalia</taxon>
        <taxon>Trichomonadida</taxon>
        <taxon>Trichomonadidae</taxon>
        <taxon>Trichomonas</taxon>
    </lineage>
</organism>
<dbReference type="EMBL" id="DS115837">
    <property type="protein sequence ID" value="EAX83603.1"/>
    <property type="molecule type" value="Genomic_DNA"/>
</dbReference>
<dbReference type="OrthoDB" id="5301000at2759"/>
<name>A2EMC3_TRIV3</name>
<dbReference type="VEuPathDB" id="TrichDB:TVAG_098720"/>
<proteinExistence type="predicted"/>
<dbReference type="PANTHER" id="PTHR48142">
    <property type="entry name" value="PIGMENTOSA GTPASE REGULATOR-LIKE PROTEIN, PUTATIVE-RELATED"/>
    <property type="match status" value="1"/>
</dbReference>
<evidence type="ECO:0000313" key="3">
    <source>
        <dbReference type="EMBL" id="EAY06161.1"/>
    </source>
</evidence>
<reference evidence="3" key="1">
    <citation type="submission" date="2006-10" db="EMBL/GenBank/DDBJ databases">
        <authorList>
            <person name="Amadeo P."/>
            <person name="Zhao Q."/>
            <person name="Wortman J."/>
            <person name="Fraser-Liggett C."/>
            <person name="Carlton J."/>
        </authorList>
    </citation>
    <scope>NUCLEOTIDE SEQUENCE</scope>
    <source>
        <strain evidence="3">G3</strain>
    </source>
</reference>
<dbReference type="KEGG" id="tva:4764036"/>
<keyword evidence="4" id="KW-1185">Reference proteome</keyword>
<evidence type="ECO:0000313" key="2">
    <source>
        <dbReference type="EMBL" id="EAX96827.1"/>
    </source>
</evidence>
<protein>
    <submittedName>
        <fullName evidence="3">Uncharacterized protein</fullName>
    </submittedName>
</protein>
<dbReference type="PANTHER" id="PTHR48142:SF1">
    <property type="entry name" value="MULE TRANSPOSASE DOMAIN-CONTAINING PROTEIN"/>
    <property type="match status" value="1"/>
</dbReference>
<dbReference type="EMBL" id="DS113742">
    <property type="protein sequence ID" value="EAX96827.1"/>
    <property type="molecule type" value="Genomic_DNA"/>
</dbReference>
<gene>
    <name evidence="3" type="ORF">TVAG_098720</name>
    <name evidence="2" type="ORF">TVAG_107140</name>
    <name evidence="1" type="ORF">TVAG_309820</name>
</gene>